<dbReference type="SMART" id="SM00953">
    <property type="entry name" value="RES"/>
    <property type="match status" value="1"/>
</dbReference>
<proteinExistence type="predicted"/>
<dbReference type="Proteomes" id="UP000295606">
    <property type="component" value="Unassembled WGS sequence"/>
</dbReference>
<dbReference type="AlphaFoldDB" id="A0A4V6PIP6"/>
<evidence type="ECO:0000259" key="1">
    <source>
        <dbReference type="SMART" id="SM00953"/>
    </source>
</evidence>
<feature type="domain" description="RES" evidence="1">
    <location>
        <begin position="18"/>
        <end position="144"/>
    </location>
</feature>
<dbReference type="Pfam" id="PF08808">
    <property type="entry name" value="RES"/>
    <property type="match status" value="1"/>
</dbReference>
<gene>
    <name evidence="2" type="ORF">E1N52_32025</name>
</gene>
<dbReference type="EMBL" id="SMOD01000033">
    <property type="protein sequence ID" value="TDG03996.1"/>
    <property type="molecule type" value="Genomic_DNA"/>
</dbReference>
<dbReference type="RefSeq" id="WP_133187422.1">
    <property type="nucleotide sequence ID" value="NZ_SMOD01000033.1"/>
</dbReference>
<accession>A0A4V6PIP6</accession>
<evidence type="ECO:0000313" key="3">
    <source>
        <dbReference type="Proteomes" id="UP000295606"/>
    </source>
</evidence>
<protein>
    <submittedName>
        <fullName evidence="2">RES domain-containing protein</fullName>
    </submittedName>
</protein>
<reference evidence="2 3" key="1">
    <citation type="submission" date="2019-03" db="EMBL/GenBank/DDBJ databases">
        <title>Paraburkholderia sp. isolated from native Mimosa gymnas in Guartela State Park, Brazil.</title>
        <authorList>
            <person name="Paulitsch F."/>
            <person name="Hungria M."/>
            <person name="Delamuta J.R.M."/>
            <person name="Ribeiro R.A."/>
            <person name="Dall'Agnol R."/>
            <person name="Silva J.S.B."/>
        </authorList>
    </citation>
    <scope>NUCLEOTIDE SEQUENCE [LARGE SCALE GENOMIC DNA]</scope>
    <source>
        <strain evidence="2 3">CNPSo 3008</strain>
    </source>
</reference>
<evidence type="ECO:0000313" key="2">
    <source>
        <dbReference type="EMBL" id="TDG03996.1"/>
    </source>
</evidence>
<name>A0A4V6PIP6_9BURK</name>
<sequence length="160" mass="17540">MRLYRLAKERRGYYRADDLSGNGAAIAGGRWNPRGMRVLYTCCHASTALLEALVHMAGLLPAGGYFLVTLEVPDAVYDAALVPDLPEGWADLTSDPAATRALGRQWLEAGEQLAMRVPSVVCPTDFNLLLNPMHPEMASVKVINTEPFTLDPRLFGQPTR</sequence>
<dbReference type="InterPro" id="IPR014914">
    <property type="entry name" value="RES_dom"/>
</dbReference>
<dbReference type="OrthoDB" id="9789501at2"/>
<organism evidence="2 3">
    <name type="scientific">Paraburkholderia guartelaensis</name>
    <dbReference type="NCBI Taxonomy" id="2546446"/>
    <lineage>
        <taxon>Bacteria</taxon>
        <taxon>Pseudomonadati</taxon>
        <taxon>Pseudomonadota</taxon>
        <taxon>Betaproteobacteria</taxon>
        <taxon>Burkholderiales</taxon>
        <taxon>Burkholderiaceae</taxon>
        <taxon>Paraburkholderia</taxon>
    </lineage>
</organism>
<comment type="caution">
    <text evidence="2">The sequence shown here is derived from an EMBL/GenBank/DDBJ whole genome shotgun (WGS) entry which is preliminary data.</text>
</comment>